<evidence type="ECO:0000256" key="1">
    <source>
        <dbReference type="SAM" id="MobiDB-lite"/>
    </source>
</evidence>
<protein>
    <submittedName>
        <fullName evidence="2">Uncharacterized protein</fullName>
    </submittedName>
</protein>
<gene>
    <name evidence="2" type="ORF">AZOBR_110017</name>
</gene>
<evidence type="ECO:0000313" key="3">
    <source>
        <dbReference type="Proteomes" id="UP000007319"/>
    </source>
</evidence>
<dbReference type="AlphaFoldDB" id="A0A9P1NLV9"/>
<dbReference type="EMBL" id="HE577327">
    <property type="protein sequence ID" value="CCC98043.1"/>
    <property type="molecule type" value="Genomic_DNA"/>
</dbReference>
<dbReference type="Proteomes" id="UP000007319">
    <property type="component" value="Chromosome"/>
</dbReference>
<proteinExistence type="predicted"/>
<accession>A0A9P1NLV9</accession>
<evidence type="ECO:0000313" key="2">
    <source>
        <dbReference type="EMBL" id="CCC98043.1"/>
    </source>
</evidence>
<organism evidence="2 3">
    <name type="scientific">Azospirillum baldaniorum</name>
    <dbReference type="NCBI Taxonomy" id="1064539"/>
    <lineage>
        <taxon>Bacteria</taxon>
        <taxon>Pseudomonadati</taxon>
        <taxon>Pseudomonadota</taxon>
        <taxon>Alphaproteobacteria</taxon>
        <taxon>Rhodospirillales</taxon>
        <taxon>Azospirillaceae</taxon>
        <taxon>Azospirillum</taxon>
    </lineage>
</organism>
<sequence length="160" mass="17735">MPATALPSVRQTSLTTRALMFSDRISRIASSMVSPERTVTTRDSLVRRMSATFMASPPPDSGLRKRALHGDPRGGPELDRWNRVGPVEGRRRHLGIGQWQAMDIWYTKCHDTSMANIANNQWNRILCDDVAEPRGHTLGACPPPMAFVRVPTTIAGMPNT</sequence>
<keyword evidence="3" id="KW-1185">Reference proteome</keyword>
<reference evidence="2 3" key="1">
    <citation type="journal article" date="2011" name="PLoS Genet.">
        <title>Azospirillum genomes reveal transition of bacteria from aquatic to terrestrial environments.</title>
        <authorList>
            <person name="Wisniewski-Dye F."/>
            <person name="Borziak K."/>
            <person name="Khalsa-Moyers G."/>
            <person name="Alexandre G."/>
            <person name="Sukharnikov L.O."/>
            <person name="Wuichet K."/>
            <person name="Hurst G.B."/>
            <person name="McDonald W.H."/>
            <person name="Robertson J.S."/>
            <person name="Barbe V."/>
            <person name="Calteau A."/>
            <person name="Rouy Z."/>
            <person name="Mangenot S."/>
            <person name="Prigent-Combaret C."/>
            <person name="Normand P."/>
            <person name="Boyer M."/>
            <person name="Siguier P."/>
            <person name="Dessaux Y."/>
            <person name="Elmerich C."/>
            <person name="Condemine G."/>
            <person name="Krishnen G."/>
            <person name="Kennedy I."/>
            <person name="Paterson A.H."/>
            <person name="Gonzalez V."/>
            <person name="Mavingui P."/>
            <person name="Zhulin I.B."/>
        </authorList>
    </citation>
    <scope>NUCLEOTIDE SEQUENCE [LARGE SCALE GENOMIC DNA]</scope>
    <source>
        <strain evidence="2 3">Sp245</strain>
    </source>
</reference>
<name>A0A9P1NLV9_9PROT</name>
<feature type="region of interest" description="Disordered" evidence="1">
    <location>
        <begin position="53"/>
        <end position="78"/>
    </location>
</feature>
<dbReference type="KEGG" id="abs:AZOBR_110017"/>
<feature type="compositionally biased region" description="Basic and acidic residues" evidence="1">
    <location>
        <begin position="68"/>
        <end position="78"/>
    </location>
</feature>